<accession>A0A6A8H1L2</accession>
<dbReference type="InterPro" id="IPR012094">
    <property type="entry name" value="tRNA_Ile_lys_synt"/>
</dbReference>
<dbReference type="PANTHER" id="PTHR43033:SF1">
    <property type="entry name" value="TRNA(ILE)-LYSIDINE SYNTHASE-RELATED"/>
    <property type="match status" value="1"/>
</dbReference>
<dbReference type="InterPro" id="IPR012795">
    <property type="entry name" value="tRNA_Ile_lys_synt_N"/>
</dbReference>
<organism evidence="10">
    <name type="scientific">Ligilactobacillus ruminis</name>
    <dbReference type="NCBI Taxonomy" id="1623"/>
    <lineage>
        <taxon>Bacteria</taxon>
        <taxon>Bacillati</taxon>
        <taxon>Bacillota</taxon>
        <taxon>Bacilli</taxon>
        <taxon>Lactobacillales</taxon>
        <taxon>Lactobacillaceae</taxon>
        <taxon>Ligilactobacillus</taxon>
    </lineage>
</organism>
<keyword evidence="3 8" id="KW-0436">Ligase</keyword>
<comment type="function">
    <text evidence="8">Ligates lysine onto the cytidine present at position 34 of the AUA codon-specific tRNA(Ile) that contains the anticodon CAU, in an ATP-dependent manner. Cytidine is converted to lysidine, thus changing the amino acid specificity of the tRNA from methionine to isoleucine.</text>
</comment>
<comment type="subcellular location">
    <subcellularLocation>
        <location evidence="1 8">Cytoplasm</location>
    </subcellularLocation>
</comment>
<dbReference type="GO" id="GO:0005737">
    <property type="term" value="C:cytoplasm"/>
    <property type="evidence" value="ECO:0007669"/>
    <property type="project" value="UniProtKB-SubCell"/>
</dbReference>
<gene>
    <name evidence="8 10" type="primary">tilS</name>
    <name evidence="10" type="ORF">GKC89_06680</name>
</gene>
<dbReference type="InterPro" id="IPR014729">
    <property type="entry name" value="Rossmann-like_a/b/a_fold"/>
</dbReference>
<dbReference type="InterPro" id="IPR011063">
    <property type="entry name" value="TilS/TtcA_N"/>
</dbReference>
<feature type="domain" description="Lysidine-tRNA(Ile) synthetase C-terminal" evidence="9">
    <location>
        <begin position="375"/>
        <end position="447"/>
    </location>
</feature>
<dbReference type="PANTHER" id="PTHR43033">
    <property type="entry name" value="TRNA(ILE)-LYSIDINE SYNTHASE-RELATED"/>
    <property type="match status" value="1"/>
</dbReference>
<dbReference type="Pfam" id="PF01171">
    <property type="entry name" value="ATP_bind_3"/>
    <property type="match status" value="1"/>
</dbReference>
<comment type="caution">
    <text evidence="8">Lacks conserved residue(s) required for the propagation of feature annotation.</text>
</comment>
<evidence type="ECO:0000256" key="6">
    <source>
        <dbReference type="ARBA" id="ARBA00022840"/>
    </source>
</evidence>
<evidence type="ECO:0000256" key="8">
    <source>
        <dbReference type="HAMAP-Rule" id="MF_01161"/>
    </source>
</evidence>
<proteinExistence type="inferred from homology"/>
<dbReference type="EC" id="6.3.4.19" evidence="8"/>
<protein>
    <recommendedName>
        <fullName evidence="8">tRNA(Ile)-lysidine synthase</fullName>
        <ecNumber evidence="8">6.3.4.19</ecNumber>
    </recommendedName>
    <alternativeName>
        <fullName evidence="8">tRNA(Ile)-2-lysyl-cytidine synthase</fullName>
    </alternativeName>
    <alternativeName>
        <fullName evidence="8">tRNA(Ile)-lysidine synthetase</fullName>
    </alternativeName>
</protein>
<dbReference type="GO" id="GO:0032267">
    <property type="term" value="F:tRNA(Ile)-lysidine synthase activity"/>
    <property type="evidence" value="ECO:0007669"/>
    <property type="project" value="UniProtKB-EC"/>
</dbReference>
<keyword evidence="6" id="KW-0067">ATP-binding</keyword>
<evidence type="ECO:0000256" key="3">
    <source>
        <dbReference type="ARBA" id="ARBA00022598"/>
    </source>
</evidence>
<keyword evidence="2 8" id="KW-0963">Cytoplasm</keyword>
<dbReference type="Pfam" id="PF11734">
    <property type="entry name" value="TilS_C"/>
    <property type="match status" value="1"/>
</dbReference>
<evidence type="ECO:0000256" key="7">
    <source>
        <dbReference type="ARBA" id="ARBA00048539"/>
    </source>
</evidence>
<dbReference type="GO" id="GO:0006400">
    <property type="term" value="P:tRNA modification"/>
    <property type="evidence" value="ECO:0007669"/>
    <property type="project" value="UniProtKB-UniRule"/>
</dbReference>
<sequence length="450" mass="52252">MIMKDKTEVEFQVEWKKMGVPANETVLVAVSTGCDSMTLLSLLQRLPEKMRPTVQVAYVDHQLREQSKKETDFITKYCQKNGLVLFKNVWEKEFHPKKGIEESAREFRYRFFEKIMEETGIEYLLTAHHSNDQAETILMKAVRGGDLEQLVGIKSARTFGTGKLLRPLLHFSKETLKEYAERNQIKYFEDETNALDDVLRNRLRHHVVPFLEKENRHFLTHVEELSLQLKDLLDYSDKKIIDDCLLLKVEGGYSLEKWLEQDESQKRLTLKHILKQAGNFSLKKQEQCVKMLENDAKPQGSLALGNSCAFFRTYGIFGIKKTEKNNQESENKVFKLEPGKWYSLSERGKIGIFRRDKIDLLSEDDVLEIASPNDLLLRHRRCGDVLKTKNGSQKIKKILIDKKIALDERKKLWLVVNGENQAIWVVGVKKSDLSRGCVNAKIQYIAVFRK</sequence>
<comment type="catalytic activity">
    <reaction evidence="7 8">
        <text>cytidine(34) in tRNA(Ile2) + L-lysine + ATP = lysidine(34) in tRNA(Ile2) + AMP + diphosphate + H(+)</text>
        <dbReference type="Rhea" id="RHEA:43744"/>
        <dbReference type="Rhea" id="RHEA-COMP:10625"/>
        <dbReference type="Rhea" id="RHEA-COMP:10670"/>
        <dbReference type="ChEBI" id="CHEBI:15378"/>
        <dbReference type="ChEBI" id="CHEBI:30616"/>
        <dbReference type="ChEBI" id="CHEBI:32551"/>
        <dbReference type="ChEBI" id="CHEBI:33019"/>
        <dbReference type="ChEBI" id="CHEBI:82748"/>
        <dbReference type="ChEBI" id="CHEBI:83665"/>
        <dbReference type="ChEBI" id="CHEBI:456215"/>
        <dbReference type="EC" id="6.3.4.19"/>
    </reaction>
</comment>
<evidence type="ECO:0000256" key="4">
    <source>
        <dbReference type="ARBA" id="ARBA00022694"/>
    </source>
</evidence>
<dbReference type="EMBL" id="WKOD01000017">
    <property type="protein sequence ID" value="MSA68770.1"/>
    <property type="molecule type" value="Genomic_DNA"/>
</dbReference>
<dbReference type="NCBIfam" id="TIGR02433">
    <property type="entry name" value="lysidine_TilS_C"/>
    <property type="match status" value="1"/>
</dbReference>
<dbReference type="SUPFAM" id="SSF56037">
    <property type="entry name" value="PheT/TilS domain"/>
    <property type="match status" value="1"/>
</dbReference>
<dbReference type="SUPFAM" id="SSF52402">
    <property type="entry name" value="Adenine nucleotide alpha hydrolases-like"/>
    <property type="match status" value="1"/>
</dbReference>
<comment type="similarity">
    <text evidence="8">Belongs to the tRNA(Ile)-lysidine synthase family.</text>
</comment>
<evidence type="ECO:0000313" key="10">
    <source>
        <dbReference type="EMBL" id="MSA68770.1"/>
    </source>
</evidence>
<evidence type="ECO:0000256" key="5">
    <source>
        <dbReference type="ARBA" id="ARBA00022741"/>
    </source>
</evidence>
<dbReference type="SMART" id="SM00977">
    <property type="entry name" value="TilS_C"/>
    <property type="match status" value="1"/>
</dbReference>
<dbReference type="HAMAP" id="MF_01161">
    <property type="entry name" value="tRNA_Ile_lys_synt"/>
    <property type="match status" value="1"/>
</dbReference>
<dbReference type="InterPro" id="IPR012796">
    <property type="entry name" value="Lysidine-tRNA-synth_C"/>
</dbReference>
<dbReference type="GO" id="GO:0005524">
    <property type="term" value="F:ATP binding"/>
    <property type="evidence" value="ECO:0007669"/>
    <property type="project" value="UniProtKB-KW"/>
</dbReference>
<keyword evidence="4 8" id="KW-0819">tRNA processing</keyword>
<dbReference type="Gene3D" id="3.40.50.620">
    <property type="entry name" value="HUPs"/>
    <property type="match status" value="1"/>
</dbReference>
<evidence type="ECO:0000259" key="9">
    <source>
        <dbReference type="SMART" id="SM00977"/>
    </source>
</evidence>
<reference evidence="10" key="1">
    <citation type="journal article" date="2019" name="Nat. Med.">
        <title>A library of human gut bacterial isolates paired with longitudinal multiomics data enables mechanistic microbiome research.</title>
        <authorList>
            <person name="Poyet M."/>
            <person name="Groussin M."/>
            <person name="Gibbons S.M."/>
            <person name="Avila-Pacheco J."/>
            <person name="Jiang X."/>
            <person name="Kearney S.M."/>
            <person name="Perrotta A.R."/>
            <person name="Berdy B."/>
            <person name="Zhao S."/>
            <person name="Lieberman T.D."/>
            <person name="Swanson P.K."/>
            <person name="Smith M."/>
            <person name="Roesemann S."/>
            <person name="Alexander J.E."/>
            <person name="Rich S.A."/>
            <person name="Livny J."/>
            <person name="Vlamakis H."/>
            <person name="Clish C."/>
            <person name="Bullock K."/>
            <person name="Deik A."/>
            <person name="Scott J."/>
            <person name="Pierce K.A."/>
            <person name="Xavier R.J."/>
            <person name="Alm E.J."/>
        </authorList>
    </citation>
    <scope>NUCLEOTIDE SEQUENCE</scope>
    <source>
        <strain evidence="10">BIOML-A18</strain>
    </source>
</reference>
<keyword evidence="5" id="KW-0547">Nucleotide-binding</keyword>
<evidence type="ECO:0000256" key="1">
    <source>
        <dbReference type="ARBA" id="ARBA00004496"/>
    </source>
</evidence>
<dbReference type="AlphaFoldDB" id="A0A6A8H1L2"/>
<name>A0A6A8H1L2_9LACO</name>
<dbReference type="CDD" id="cd01992">
    <property type="entry name" value="TilS_N"/>
    <property type="match status" value="1"/>
</dbReference>
<comment type="caution">
    <text evidence="10">The sequence shown here is derived from an EMBL/GenBank/DDBJ whole genome shotgun (WGS) entry which is preliminary data.</text>
</comment>
<evidence type="ECO:0000256" key="2">
    <source>
        <dbReference type="ARBA" id="ARBA00022490"/>
    </source>
</evidence>
<dbReference type="NCBIfam" id="TIGR02432">
    <property type="entry name" value="lysidine_TilS_N"/>
    <property type="match status" value="1"/>
</dbReference>